<dbReference type="EMBL" id="VTWH01000001">
    <property type="protein sequence ID" value="KAA0971838.1"/>
    <property type="molecule type" value="Genomic_DNA"/>
</dbReference>
<accession>A0A5B0DZN4</accession>
<dbReference type="OrthoDB" id="7340239at2"/>
<dbReference type="Pfam" id="PF07007">
    <property type="entry name" value="LprI"/>
    <property type="match status" value="1"/>
</dbReference>
<comment type="caution">
    <text evidence="2">The sequence shown here is derived from an EMBL/GenBank/DDBJ whole genome shotgun (WGS) entry which is preliminary data.</text>
</comment>
<dbReference type="AlphaFoldDB" id="A0A5B0DZN4"/>
<evidence type="ECO:0000259" key="1">
    <source>
        <dbReference type="Pfam" id="PF07007"/>
    </source>
</evidence>
<dbReference type="InterPro" id="IPR009739">
    <property type="entry name" value="LprI-like_N"/>
</dbReference>
<dbReference type="PANTHER" id="PTHR39176">
    <property type="entry name" value="PERIPLASMIC PROTEIN-RELATED"/>
    <property type="match status" value="1"/>
</dbReference>
<keyword evidence="3" id="KW-1185">Reference proteome</keyword>
<dbReference type="Proteomes" id="UP000324738">
    <property type="component" value="Unassembled WGS sequence"/>
</dbReference>
<dbReference type="PANTHER" id="PTHR39176:SF1">
    <property type="entry name" value="PERIPLASMIC PROTEIN"/>
    <property type="match status" value="1"/>
</dbReference>
<name>A0A5B0DZN4_9HYPH</name>
<proteinExistence type="predicted"/>
<feature type="domain" description="Lysozyme inhibitor LprI-like N-terminal" evidence="1">
    <location>
        <begin position="39"/>
        <end position="131"/>
    </location>
</feature>
<gene>
    <name evidence="2" type="ORF">FPY71_01525</name>
</gene>
<dbReference type="Gene3D" id="1.20.1270.180">
    <property type="match status" value="1"/>
</dbReference>
<evidence type="ECO:0000313" key="3">
    <source>
        <dbReference type="Proteomes" id="UP000324738"/>
    </source>
</evidence>
<organism evidence="2 3">
    <name type="scientific">Aureimonas fodinaquatilis</name>
    <dbReference type="NCBI Taxonomy" id="2565783"/>
    <lineage>
        <taxon>Bacteria</taxon>
        <taxon>Pseudomonadati</taxon>
        <taxon>Pseudomonadota</taxon>
        <taxon>Alphaproteobacteria</taxon>
        <taxon>Hyphomicrobiales</taxon>
        <taxon>Aurantimonadaceae</taxon>
        <taxon>Aureimonas</taxon>
    </lineage>
</organism>
<evidence type="ECO:0000313" key="2">
    <source>
        <dbReference type="EMBL" id="KAA0971838.1"/>
    </source>
</evidence>
<reference evidence="2 3" key="1">
    <citation type="submission" date="2019-08" db="EMBL/GenBank/DDBJ databases">
        <title>Aureimonas fodiniaquatilis sp. nov., isolated from a coal mine wastewater.</title>
        <authorList>
            <person name="Kim W."/>
        </authorList>
    </citation>
    <scope>NUCLEOTIDE SEQUENCE [LARGE SCALE GENOMIC DNA]</scope>
    <source>
        <strain evidence="2 3">CAU 1482</strain>
    </source>
</reference>
<protein>
    <submittedName>
        <fullName evidence="2">DUF1311 domain-containing protein</fullName>
    </submittedName>
</protein>
<sequence>MHGSNGSGMGKRAISGVIVLWLISLAAPSFAMQNNHDQCMEAAGGVTVDMLDCTSTALQQAEEDLSAQYERTIQEIEPETGTRLGISRQHWMAYRESTCDAEAAAASGGSFSSVARLDCLLRLTRDRLQWLKIAFTNPDIQRDQR</sequence>